<comment type="caution">
    <text evidence="2">The sequence shown here is derived from an EMBL/GenBank/DDBJ whole genome shotgun (WGS) entry which is preliminary data.</text>
</comment>
<feature type="compositionally biased region" description="Basic residues" evidence="1">
    <location>
        <begin position="13"/>
        <end position="23"/>
    </location>
</feature>
<feature type="compositionally biased region" description="Acidic residues" evidence="1">
    <location>
        <begin position="88"/>
        <end position="101"/>
    </location>
</feature>
<proteinExistence type="predicted"/>
<evidence type="ECO:0000313" key="2">
    <source>
        <dbReference type="EMBL" id="KAF4131296.1"/>
    </source>
</evidence>
<dbReference type="AlphaFoldDB" id="A0A8S9TQY9"/>
<name>A0A8S9TQY9_PHYIN</name>
<dbReference type="EMBL" id="JAACNO010002742">
    <property type="protein sequence ID" value="KAF4131296.1"/>
    <property type="molecule type" value="Genomic_DNA"/>
</dbReference>
<accession>A0A8S9TQY9</accession>
<protein>
    <submittedName>
        <fullName evidence="2">Uncharacterized protein</fullName>
    </submittedName>
</protein>
<feature type="compositionally biased region" description="Polar residues" evidence="1">
    <location>
        <begin position="102"/>
        <end position="117"/>
    </location>
</feature>
<reference evidence="2" key="1">
    <citation type="submission" date="2020-03" db="EMBL/GenBank/DDBJ databases">
        <title>Hybrid Assembly of Korean Phytophthora infestans isolates.</title>
        <authorList>
            <person name="Prokchorchik M."/>
            <person name="Lee Y."/>
            <person name="Seo J."/>
            <person name="Cho J.-H."/>
            <person name="Park Y.-E."/>
            <person name="Jang D.-C."/>
            <person name="Im J.-S."/>
            <person name="Choi J.-G."/>
            <person name="Park H.-J."/>
            <person name="Lee G.-B."/>
            <person name="Lee Y.-G."/>
            <person name="Hong S.-Y."/>
            <person name="Cho K."/>
            <person name="Sohn K.H."/>
        </authorList>
    </citation>
    <scope>NUCLEOTIDE SEQUENCE</scope>
    <source>
        <strain evidence="2">KR_2_A2</strain>
    </source>
</reference>
<feature type="region of interest" description="Disordered" evidence="1">
    <location>
        <begin position="61"/>
        <end position="177"/>
    </location>
</feature>
<sequence>MPDPQQRFVTPRAQRRTIRRSRRNNAPELPKIPEIADGEISFGPLTLQDSRAAPVVLPISSQEENQLNYQGSPREYYPAPLGLPVTENADDNGEDVLEETESISASPEPQNQPATQDSSDDGEEVMLNCEAREHTADPSRNTCTDIQDVADVRRSGRRRNPSFRARESYELSKKHRK</sequence>
<feature type="region of interest" description="Disordered" evidence="1">
    <location>
        <begin position="1"/>
        <end position="38"/>
    </location>
</feature>
<gene>
    <name evidence="2" type="ORF">GN958_ATG19551</name>
</gene>
<evidence type="ECO:0000256" key="1">
    <source>
        <dbReference type="SAM" id="MobiDB-lite"/>
    </source>
</evidence>
<dbReference type="Proteomes" id="UP000704712">
    <property type="component" value="Unassembled WGS sequence"/>
</dbReference>
<evidence type="ECO:0000313" key="3">
    <source>
        <dbReference type="Proteomes" id="UP000704712"/>
    </source>
</evidence>
<organism evidence="2 3">
    <name type="scientific">Phytophthora infestans</name>
    <name type="common">Potato late blight agent</name>
    <name type="synonym">Botrytis infestans</name>
    <dbReference type="NCBI Taxonomy" id="4787"/>
    <lineage>
        <taxon>Eukaryota</taxon>
        <taxon>Sar</taxon>
        <taxon>Stramenopiles</taxon>
        <taxon>Oomycota</taxon>
        <taxon>Peronosporomycetes</taxon>
        <taxon>Peronosporales</taxon>
        <taxon>Peronosporaceae</taxon>
        <taxon>Phytophthora</taxon>
    </lineage>
</organism>
<feature type="compositionally biased region" description="Basic and acidic residues" evidence="1">
    <location>
        <begin position="164"/>
        <end position="177"/>
    </location>
</feature>
<feature type="compositionally biased region" description="Polar residues" evidence="1">
    <location>
        <begin position="61"/>
        <end position="71"/>
    </location>
</feature>